<dbReference type="SUPFAM" id="SSF57501">
    <property type="entry name" value="Cystine-knot cytokines"/>
    <property type="match status" value="1"/>
</dbReference>
<dbReference type="EMBL" id="MU826362">
    <property type="protein sequence ID" value="KAJ7378844.1"/>
    <property type="molecule type" value="Genomic_DNA"/>
</dbReference>
<gene>
    <name evidence="2" type="ORF">OS493_020443</name>
</gene>
<evidence type="ECO:0000313" key="3">
    <source>
        <dbReference type="Proteomes" id="UP001163046"/>
    </source>
</evidence>
<feature type="region of interest" description="Disordered" evidence="1">
    <location>
        <begin position="204"/>
        <end position="244"/>
    </location>
</feature>
<protein>
    <submittedName>
        <fullName evidence="2">Uncharacterized protein</fullName>
    </submittedName>
</protein>
<keyword evidence="3" id="KW-1185">Reference proteome</keyword>
<evidence type="ECO:0000313" key="2">
    <source>
        <dbReference type="EMBL" id="KAJ7378844.1"/>
    </source>
</evidence>
<sequence>MSVCRVSGVTSTPCRRQIDVMWSDVSDNSPRILFAFNLDFLDKNTILDTSFTKMQKLILVSTIIVTVCCLLLKDSSAWFLDNGEETWRDPQPLPRSHRQPNYRRHNPSWRWRRKVYKPKTTAKPMPVSTTTATPPGPEFCRNHTLVFHVKDEPGPVVCLRKNATELMTLLKGIGGFIKRYTAVKVMNACGFEDLTSIENVAGTTAAPSSTTANTTPTTTMPIGKRQVDQQELQRRKRSLPTSPGTVFRGCQGRGTIPDGTTTHRLCTECAATTRLGNDRFPAYINEVVCRDTDFQCAATMGLCFQRSLQLPFLRSTGNFQFDPFLSSLTGKTVYKEIWVEYTQEIRSCCECQMYPAVYNKIATMDD</sequence>
<dbReference type="InterPro" id="IPR029034">
    <property type="entry name" value="Cystine-knot_cytokine"/>
</dbReference>
<dbReference type="PANTHER" id="PTHR33995:SF7">
    <property type="entry name" value="BURSICON SUBUNIT ALPHA-RELATED"/>
    <property type="match status" value="1"/>
</dbReference>
<dbReference type="PANTHER" id="PTHR33995">
    <property type="entry name" value="PROTEIN CBG18546"/>
    <property type="match status" value="1"/>
</dbReference>
<organism evidence="2 3">
    <name type="scientific">Desmophyllum pertusum</name>
    <dbReference type="NCBI Taxonomy" id="174260"/>
    <lineage>
        <taxon>Eukaryota</taxon>
        <taxon>Metazoa</taxon>
        <taxon>Cnidaria</taxon>
        <taxon>Anthozoa</taxon>
        <taxon>Hexacorallia</taxon>
        <taxon>Scleractinia</taxon>
        <taxon>Caryophylliina</taxon>
        <taxon>Caryophylliidae</taxon>
        <taxon>Desmophyllum</taxon>
    </lineage>
</organism>
<dbReference type="Proteomes" id="UP001163046">
    <property type="component" value="Unassembled WGS sequence"/>
</dbReference>
<evidence type="ECO:0000256" key="1">
    <source>
        <dbReference type="SAM" id="MobiDB-lite"/>
    </source>
</evidence>
<feature type="compositionally biased region" description="Low complexity" evidence="1">
    <location>
        <begin position="204"/>
        <end position="219"/>
    </location>
</feature>
<dbReference type="OrthoDB" id="5977230at2759"/>
<comment type="caution">
    <text evidence="2">The sequence shown here is derived from an EMBL/GenBank/DDBJ whole genome shotgun (WGS) entry which is preliminary data.</text>
</comment>
<name>A0A9W9ZD65_9CNID</name>
<dbReference type="AlphaFoldDB" id="A0A9W9ZD65"/>
<accession>A0A9W9ZD65</accession>
<reference evidence="2" key="1">
    <citation type="submission" date="2023-01" db="EMBL/GenBank/DDBJ databases">
        <title>Genome assembly of the deep-sea coral Lophelia pertusa.</title>
        <authorList>
            <person name="Herrera S."/>
            <person name="Cordes E."/>
        </authorList>
    </citation>
    <scope>NUCLEOTIDE SEQUENCE</scope>
    <source>
        <strain evidence="2">USNM1676648</strain>
        <tissue evidence="2">Polyp</tissue>
    </source>
</reference>
<proteinExistence type="predicted"/>